<dbReference type="EMBL" id="JAANNP010000004">
    <property type="protein sequence ID" value="NHC14135.1"/>
    <property type="molecule type" value="Genomic_DNA"/>
</dbReference>
<evidence type="ECO:0000256" key="7">
    <source>
        <dbReference type="ARBA" id="ARBA00023136"/>
    </source>
</evidence>
<evidence type="ECO:0000256" key="6">
    <source>
        <dbReference type="ARBA" id="ARBA00022989"/>
    </source>
</evidence>
<evidence type="ECO:0000256" key="2">
    <source>
        <dbReference type="ARBA" id="ARBA00007935"/>
    </source>
</evidence>
<feature type="transmembrane region" description="Helical" evidence="9">
    <location>
        <begin position="223"/>
        <end position="242"/>
    </location>
</feature>
<dbReference type="InterPro" id="IPR037294">
    <property type="entry name" value="ABC_BtuC-like"/>
</dbReference>
<evidence type="ECO:0000256" key="5">
    <source>
        <dbReference type="ARBA" id="ARBA00022692"/>
    </source>
</evidence>
<feature type="transmembrane region" description="Helical" evidence="9">
    <location>
        <begin position="305"/>
        <end position="323"/>
    </location>
</feature>
<evidence type="ECO:0000256" key="8">
    <source>
        <dbReference type="SAM" id="MobiDB-lite"/>
    </source>
</evidence>
<dbReference type="CDD" id="cd06550">
    <property type="entry name" value="TM_ABC_iron-siderophores_like"/>
    <property type="match status" value="1"/>
</dbReference>
<feature type="transmembrane region" description="Helical" evidence="9">
    <location>
        <begin position="85"/>
        <end position="105"/>
    </location>
</feature>
<evidence type="ECO:0000256" key="9">
    <source>
        <dbReference type="SAM" id="Phobius"/>
    </source>
</evidence>
<evidence type="ECO:0000256" key="3">
    <source>
        <dbReference type="ARBA" id="ARBA00022448"/>
    </source>
</evidence>
<gene>
    <name evidence="10" type="ORF">G9H71_10110</name>
</gene>
<feature type="transmembrane region" description="Helical" evidence="9">
    <location>
        <begin position="263"/>
        <end position="285"/>
    </location>
</feature>
<proteinExistence type="inferred from homology"/>
<evidence type="ECO:0000313" key="10">
    <source>
        <dbReference type="EMBL" id="NHC14135.1"/>
    </source>
</evidence>
<comment type="caution">
    <text evidence="10">The sequence shown here is derived from an EMBL/GenBank/DDBJ whole genome shotgun (WGS) entry which is preliminary data.</text>
</comment>
<evidence type="ECO:0000256" key="1">
    <source>
        <dbReference type="ARBA" id="ARBA00004651"/>
    </source>
</evidence>
<feature type="transmembrane region" description="Helical" evidence="9">
    <location>
        <begin position="175"/>
        <end position="195"/>
    </location>
</feature>
<dbReference type="Gene3D" id="1.10.3470.10">
    <property type="entry name" value="ABC transporter involved in vitamin B12 uptake, BtuC"/>
    <property type="match status" value="1"/>
</dbReference>
<evidence type="ECO:0000256" key="4">
    <source>
        <dbReference type="ARBA" id="ARBA00022475"/>
    </source>
</evidence>
<feature type="transmembrane region" description="Helical" evidence="9">
    <location>
        <begin position="117"/>
        <end position="138"/>
    </location>
</feature>
<comment type="subcellular location">
    <subcellularLocation>
        <location evidence="1">Cell membrane</location>
        <topology evidence="1">Multi-pass membrane protein</topology>
    </subcellularLocation>
</comment>
<feature type="region of interest" description="Disordered" evidence="8">
    <location>
        <begin position="1"/>
        <end position="27"/>
    </location>
</feature>
<name>A0ABX0GWX9_9ACTN</name>
<keyword evidence="11" id="KW-1185">Reference proteome</keyword>
<keyword evidence="7 9" id="KW-0472">Membrane</keyword>
<dbReference type="PANTHER" id="PTHR30472">
    <property type="entry name" value="FERRIC ENTEROBACTIN TRANSPORT SYSTEM PERMEASE PROTEIN"/>
    <property type="match status" value="1"/>
</dbReference>
<keyword evidence="5 9" id="KW-0812">Transmembrane</keyword>
<comment type="similarity">
    <text evidence="2">Belongs to the binding-protein-dependent transport system permease family. FecCD subfamily.</text>
</comment>
<dbReference type="Pfam" id="PF01032">
    <property type="entry name" value="FecCD"/>
    <property type="match status" value="1"/>
</dbReference>
<evidence type="ECO:0000313" key="11">
    <source>
        <dbReference type="Proteomes" id="UP000800981"/>
    </source>
</evidence>
<sequence>MAIASPGVGGDDGSGSTATRAAGPVPRGGPWARTGGLVLALVLLAAVSLLSIAVGSRALSLGTVLDVLLHPDDSTASTVVHDLRVPRTLIGLAVGAALGLAGALMQAVTRNPLADPGILGVNAGAAAAAAVAISIFGFTDPAQYVWPALAGAAVTSVVVYGLGATGRSGATPIRLALAGTAVSAALGAFTQALSLSDPGTFDAMRFWQVGALSGHDMSTLTQVGPFLALGAVIALALARSLNALALGEDTGRALGAHVGRTRAWSALAILLLCGAATAAVGPIAFVGLTVPHVARAFVGPDQRWVLPWSMVLAPVLLLTADVIGRVVARPGELQAAFITALIGAPVFVAVVRRRKVAQL</sequence>
<keyword evidence="4" id="KW-1003">Cell membrane</keyword>
<dbReference type="Proteomes" id="UP000800981">
    <property type="component" value="Unassembled WGS sequence"/>
</dbReference>
<protein>
    <submittedName>
        <fullName evidence="10">Iron chelate uptake ABC transporter family permease subunit</fullName>
    </submittedName>
</protein>
<feature type="transmembrane region" description="Helical" evidence="9">
    <location>
        <begin position="335"/>
        <end position="352"/>
    </location>
</feature>
<dbReference type="InterPro" id="IPR000522">
    <property type="entry name" value="ABC_transptr_permease_BtuC"/>
</dbReference>
<dbReference type="SUPFAM" id="SSF81345">
    <property type="entry name" value="ABC transporter involved in vitamin B12 uptake, BtuC"/>
    <property type="match status" value="1"/>
</dbReference>
<keyword evidence="6 9" id="KW-1133">Transmembrane helix</keyword>
<feature type="transmembrane region" description="Helical" evidence="9">
    <location>
        <begin position="37"/>
        <end position="65"/>
    </location>
</feature>
<reference evidence="10 11" key="1">
    <citation type="submission" date="2020-03" db="EMBL/GenBank/DDBJ databases">
        <title>Two novel Motilibacter sp.</title>
        <authorList>
            <person name="Liu S."/>
        </authorList>
    </citation>
    <scope>NUCLEOTIDE SEQUENCE [LARGE SCALE GENOMIC DNA]</scope>
    <source>
        <strain evidence="10 11">E257</strain>
    </source>
</reference>
<keyword evidence="3" id="KW-0813">Transport</keyword>
<dbReference type="PANTHER" id="PTHR30472:SF1">
    <property type="entry name" value="FE(3+) DICITRATE TRANSPORT SYSTEM PERMEASE PROTEIN FECC-RELATED"/>
    <property type="match status" value="1"/>
</dbReference>
<feature type="transmembrane region" description="Helical" evidence="9">
    <location>
        <begin position="144"/>
        <end position="163"/>
    </location>
</feature>
<accession>A0ABX0GWX9</accession>
<organism evidence="10 11">
    <name type="scientific">Motilibacter deserti</name>
    <dbReference type="NCBI Taxonomy" id="2714956"/>
    <lineage>
        <taxon>Bacteria</taxon>
        <taxon>Bacillati</taxon>
        <taxon>Actinomycetota</taxon>
        <taxon>Actinomycetes</taxon>
        <taxon>Motilibacterales</taxon>
        <taxon>Motilibacteraceae</taxon>
        <taxon>Motilibacter</taxon>
    </lineage>
</organism>